<reference evidence="2" key="1">
    <citation type="submission" date="2018-05" db="EMBL/GenBank/DDBJ databases">
        <authorList>
            <person name="Lanie J.A."/>
            <person name="Ng W.-L."/>
            <person name="Kazmierczak K.M."/>
            <person name="Andrzejewski T.M."/>
            <person name="Davidsen T.M."/>
            <person name="Wayne K.J."/>
            <person name="Tettelin H."/>
            <person name="Glass J.I."/>
            <person name="Rusch D."/>
            <person name="Podicherti R."/>
            <person name="Tsui H.-C.T."/>
            <person name="Winkler M.E."/>
        </authorList>
    </citation>
    <scope>NUCLEOTIDE SEQUENCE</scope>
    <source>
        <strain evidence="2">ZC4RG45</strain>
    </source>
</reference>
<reference evidence="1 3" key="3">
    <citation type="journal article" date="2021" name="BMC Genomics">
        <title>Genome-resolved metagenome and metatranscriptome analyses of thermophilic composting reveal key bacterial players and their metabolic interactions.</title>
        <authorList>
            <person name="Braga L.P.P."/>
            <person name="Pereira R.V."/>
            <person name="Martins L.F."/>
            <person name="Moura L.M.S."/>
            <person name="Sanchez F.B."/>
            <person name="Patane J.S.L."/>
            <person name="da Silva A.M."/>
            <person name="Setubal J.C."/>
        </authorList>
    </citation>
    <scope>NUCLEOTIDE SEQUENCE [LARGE SCALE GENOMIC DNA]</scope>
    <source>
        <strain evidence="1">ZC4RG45</strain>
    </source>
</reference>
<dbReference type="Proteomes" id="UP000249324">
    <property type="component" value="Unassembled WGS sequence"/>
</dbReference>
<sequence>MENGHVVWRIACGDMIGRDRCVTVFVDGDQVVVSGPPGETARMTPSQVGQLAAVLHEAARLAER</sequence>
<name>A0A2W4JS24_9PSEU</name>
<dbReference type="EMBL" id="QGUI01000082">
    <property type="protein sequence ID" value="PZN00556.1"/>
    <property type="molecule type" value="Genomic_DNA"/>
</dbReference>
<protein>
    <submittedName>
        <fullName evidence="2">Uncharacterized protein</fullName>
    </submittedName>
</protein>
<proteinExistence type="predicted"/>
<gene>
    <name evidence="1" type="ORF">DIU77_009475</name>
    <name evidence="2" type="ORF">DIU77_03450</name>
</gene>
<evidence type="ECO:0000313" key="1">
    <source>
        <dbReference type="EMBL" id="MFO7192456.1"/>
    </source>
</evidence>
<evidence type="ECO:0000313" key="3">
    <source>
        <dbReference type="Proteomes" id="UP000249324"/>
    </source>
</evidence>
<organism evidence="2">
    <name type="scientific">Thermocrispum agreste</name>
    <dbReference type="NCBI Taxonomy" id="37925"/>
    <lineage>
        <taxon>Bacteria</taxon>
        <taxon>Bacillati</taxon>
        <taxon>Actinomycetota</taxon>
        <taxon>Actinomycetes</taxon>
        <taxon>Pseudonocardiales</taxon>
        <taxon>Pseudonocardiaceae</taxon>
        <taxon>Thermocrispum</taxon>
    </lineage>
</organism>
<dbReference type="EMBL" id="QGUI02000100">
    <property type="protein sequence ID" value="MFO7192456.1"/>
    <property type="molecule type" value="Genomic_DNA"/>
</dbReference>
<reference evidence="1" key="4">
    <citation type="submission" date="2023-08" db="EMBL/GenBank/DDBJ databases">
        <authorList>
            <person name="Guima S.E.S."/>
            <person name="Martins L.F."/>
            <person name="Silva A.M."/>
            <person name="Setubal J.C."/>
        </authorList>
    </citation>
    <scope>NUCLEOTIDE SEQUENCE</scope>
    <source>
        <strain evidence="1">ZC4RG45</strain>
    </source>
</reference>
<accession>A0A2W4JS24</accession>
<evidence type="ECO:0000313" key="2">
    <source>
        <dbReference type="EMBL" id="PZN00556.1"/>
    </source>
</evidence>
<dbReference type="STRING" id="1111738.GCA_000427905_00878"/>
<dbReference type="AlphaFoldDB" id="A0A2W4JS24"/>
<reference evidence="1" key="2">
    <citation type="submission" date="2018-05" db="EMBL/GenBank/DDBJ databases">
        <authorList>
            <person name="Moura L."/>
            <person name="Setubal J.C."/>
        </authorList>
    </citation>
    <scope>NUCLEOTIDE SEQUENCE</scope>
    <source>
        <strain evidence="1">ZC4RG45</strain>
    </source>
</reference>
<comment type="caution">
    <text evidence="2">The sequence shown here is derived from an EMBL/GenBank/DDBJ whole genome shotgun (WGS) entry which is preliminary data.</text>
</comment>